<dbReference type="Proteomes" id="UP001236652">
    <property type="component" value="Chromosome"/>
</dbReference>
<accession>A0ABY8UWM0</accession>
<keyword evidence="4" id="KW-1185">Reference proteome</keyword>
<dbReference type="Pfam" id="PF02589">
    <property type="entry name" value="LUD_dom"/>
    <property type="match status" value="1"/>
</dbReference>
<organism evidence="3 4">
    <name type="scientific">Pontibacillus chungwhensis</name>
    <dbReference type="NCBI Taxonomy" id="265426"/>
    <lineage>
        <taxon>Bacteria</taxon>
        <taxon>Bacillati</taxon>
        <taxon>Bacillota</taxon>
        <taxon>Bacilli</taxon>
        <taxon>Bacillales</taxon>
        <taxon>Bacillaceae</taxon>
        <taxon>Pontibacillus</taxon>
    </lineage>
</organism>
<dbReference type="InterPro" id="IPR003741">
    <property type="entry name" value="LUD_dom"/>
</dbReference>
<dbReference type="InterPro" id="IPR022823">
    <property type="entry name" value="LutC"/>
</dbReference>
<evidence type="ECO:0000259" key="2">
    <source>
        <dbReference type="Pfam" id="PF02589"/>
    </source>
</evidence>
<dbReference type="InterPro" id="IPR037171">
    <property type="entry name" value="NagB/RpiA_transferase-like"/>
</dbReference>
<dbReference type="SUPFAM" id="SSF100950">
    <property type="entry name" value="NagB/RpiA/CoA transferase-like"/>
    <property type="match status" value="1"/>
</dbReference>
<reference evidence="3 4" key="1">
    <citation type="submission" date="2023-05" db="EMBL/GenBank/DDBJ databases">
        <title>Comparative genomics reveals the evidence of polycyclic aromatic hydrocarbons degradation in moderately halophilic genus Pontibacillus.</title>
        <authorList>
            <person name="Yang H."/>
            <person name="Qian Z."/>
        </authorList>
    </citation>
    <scope>NUCLEOTIDE SEQUENCE [LARGE SCALE GENOMIC DNA]</scope>
    <source>
        <strain evidence="4">HN14</strain>
    </source>
</reference>
<dbReference type="EMBL" id="CP126446">
    <property type="protein sequence ID" value="WIF98070.1"/>
    <property type="molecule type" value="Genomic_DNA"/>
</dbReference>
<dbReference type="PANTHER" id="PTHR43682:SF1">
    <property type="entry name" value="LACTATE UTILIZATION PROTEIN C"/>
    <property type="match status" value="1"/>
</dbReference>
<sequence length="236" mass="26263">MSIQNRDSFLNNVADQLGRKRRSKGVTRPQYSVEPQWRVFEGATQEELVDKLEDQCHSIHTHFKRSTTQTLAKTLQQAIEENEGNVVVAADDKRNDEYGLSSFYNNLQDKGVSFHLWDPAKGTKNLTFAERADVGITFSDITLAESGTVTLFNHRGNGRSISLLPRTYIAIIPKSTLVPRMTQAVRHIHQAHADGVDVSPCVSFITGPSNSADIEMNLIVGVHGPVKATYILVEDM</sequence>
<gene>
    <name evidence="1" type="primary">lutC</name>
    <name evidence="3" type="ORF">QNI29_20480</name>
</gene>
<feature type="domain" description="LUD" evidence="2">
    <location>
        <begin position="50"/>
        <end position="233"/>
    </location>
</feature>
<protein>
    <recommendedName>
        <fullName evidence="1">Lactate utilization protein C</fullName>
    </recommendedName>
</protein>
<dbReference type="InterPro" id="IPR024185">
    <property type="entry name" value="FTHF_cligase-like_sf"/>
</dbReference>
<dbReference type="RefSeq" id="WP_231419481.1">
    <property type="nucleotide sequence ID" value="NZ_CP126446.1"/>
</dbReference>
<proteinExistence type="inferred from homology"/>
<dbReference type="PANTHER" id="PTHR43682">
    <property type="entry name" value="LACTATE UTILIZATION PROTEIN C"/>
    <property type="match status" value="1"/>
</dbReference>
<comment type="similarity">
    <text evidence="1">Belongs to the LutC/YkgG family.</text>
</comment>
<name>A0ABY8UWM0_9BACI</name>
<evidence type="ECO:0000313" key="4">
    <source>
        <dbReference type="Proteomes" id="UP001236652"/>
    </source>
</evidence>
<comment type="function">
    <text evidence="1">Is involved in L-lactate degradation and allows cells to grow with lactate as the sole carbon source.</text>
</comment>
<evidence type="ECO:0000313" key="3">
    <source>
        <dbReference type="EMBL" id="WIF98070.1"/>
    </source>
</evidence>
<dbReference type="HAMAP" id="MF_02104">
    <property type="entry name" value="LutC"/>
    <property type="match status" value="1"/>
</dbReference>
<evidence type="ECO:0000256" key="1">
    <source>
        <dbReference type="HAMAP-Rule" id="MF_02104"/>
    </source>
</evidence>
<dbReference type="Gene3D" id="3.40.50.10420">
    <property type="entry name" value="NagB/RpiA/CoA transferase-like"/>
    <property type="match status" value="1"/>
</dbReference>